<dbReference type="Proteomes" id="UP000322077">
    <property type="component" value="Unassembled WGS sequence"/>
</dbReference>
<keyword evidence="6 10" id="KW-1133">Transmembrane helix</keyword>
<name>A0A5D9CD36_9SPHN</name>
<evidence type="ECO:0000313" key="12">
    <source>
        <dbReference type="Proteomes" id="UP000322077"/>
    </source>
</evidence>
<protein>
    <recommendedName>
        <fullName evidence="3 9">Flagellar biosynthetic protein FliR</fullName>
    </recommendedName>
</protein>
<dbReference type="GO" id="GO:0009425">
    <property type="term" value="C:bacterial-type flagellum basal body"/>
    <property type="evidence" value="ECO:0007669"/>
    <property type="project" value="UniProtKB-SubCell"/>
</dbReference>
<reference evidence="11 12" key="1">
    <citation type="submission" date="2019-08" db="EMBL/GenBank/DDBJ databases">
        <authorList>
            <person name="Wang G."/>
            <person name="Xu Z."/>
        </authorList>
    </citation>
    <scope>NUCLEOTIDE SEQUENCE [LARGE SCALE GENOMIC DNA]</scope>
    <source>
        <strain evidence="11 12">ZX</strain>
    </source>
</reference>
<keyword evidence="12" id="KW-1185">Reference proteome</keyword>
<evidence type="ECO:0000256" key="1">
    <source>
        <dbReference type="ARBA" id="ARBA00002578"/>
    </source>
</evidence>
<evidence type="ECO:0000256" key="2">
    <source>
        <dbReference type="ARBA" id="ARBA00009772"/>
    </source>
</evidence>
<keyword evidence="11" id="KW-0282">Flagellum</keyword>
<feature type="transmembrane region" description="Helical" evidence="10">
    <location>
        <begin position="68"/>
        <end position="89"/>
    </location>
</feature>
<evidence type="ECO:0000256" key="5">
    <source>
        <dbReference type="ARBA" id="ARBA00022692"/>
    </source>
</evidence>
<dbReference type="AlphaFoldDB" id="A0A5D9CD36"/>
<organism evidence="11 12">
    <name type="scientific">Sphingomonas montanisoli</name>
    <dbReference type="NCBI Taxonomy" id="2606412"/>
    <lineage>
        <taxon>Bacteria</taxon>
        <taxon>Pseudomonadati</taxon>
        <taxon>Pseudomonadota</taxon>
        <taxon>Alphaproteobacteria</taxon>
        <taxon>Sphingomonadales</taxon>
        <taxon>Sphingomonadaceae</taxon>
        <taxon>Sphingomonas</taxon>
    </lineage>
</organism>
<keyword evidence="5 10" id="KW-0812">Transmembrane</keyword>
<evidence type="ECO:0000256" key="7">
    <source>
        <dbReference type="ARBA" id="ARBA00023136"/>
    </source>
</evidence>
<dbReference type="GO" id="GO:0044780">
    <property type="term" value="P:bacterial-type flagellum assembly"/>
    <property type="evidence" value="ECO:0007669"/>
    <property type="project" value="UniProtKB-UniRule"/>
</dbReference>
<feature type="transmembrane region" description="Helical" evidence="10">
    <location>
        <begin position="127"/>
        <end position="153"/>
    </location>
</feature>
<keyword evidence="11" id="KW-0966">Cell projection</keyword>
<accession>A0A5D9CD36</accession>
<dbReference type="PRINTS" id="PR00953">
    <property type="entry name" value="TYPE3IMRPROT"/>
</dbReference>
<dbReference type="PANTHER" id="PTHR30065">
    <property type="entry name" value="FLAGELLAR BIOSYNTHETIC PROTEIN FLIR"/>
    <property type="match status" value="1"/>
</dbReference>
<feature type="transmembrane region" description="Helical" evidence="10">
    <location>
        <begin position="215"/>
        <end position="235"/>
    </location>
</feature>
<keyword evidence="8 10" id="KW-0975">Bacterial flagellum</keyword>
<comment type="caution">
    <text evidence="11">The sequence shown here is derived from an EMBL/GenBank/DDBJ whole genome shotgun (WGS) entry which is preliminary data.</text>
</comment>
<feature type="transmembrane region" description="Helical" evidence="10">
    <location>
        <begin position="174"/>
        <end position="203"/>
    </location>
</feature>
<evidence type="ECO:0000256" key="6">
    <source>
        <dbReference type="ARBA" id="ARBA00022989"/>
    </source>
</evidence>
<dbReference type="RefSeq" id="WP_149520602.1">
    <property type="nucleotide sequence ID" value="NZ_VTOU01000001.1"/>
</dbReference>
<dbReference type="InterPro" id="IPR002010">
    <property type="entry name" value="T3SS_IM_R"/>
</dbReference>
<evidence type="ECO:0000256" key="3">
    <source>
        <dbReference type="ARBA" id="ARBA00021717"/>
    </source>
</evidence>
<evidence type="ECO:0000313" key="11">
    <source>
        <dbReference type="EMBL" id="TZG28940.1"/>
    </source>
</evidence>
<keyword evidence="7 10" id="KW-0472">Membrane</keyword>
<dbReference type="EMBL" id="VTOU01000001">
    <property type="protein sequence ID" value="TZG28940.1"/>
    <property type="molecule type" value="Genomic_DNA"/>
</dbReference>
<gene>
    <name evidence="11" type="primary">fliR</name>
    <name evidence="11" type="ORF">FYJ91_02005</name>
</gene>
<evidence type="ECO:0000256" key="8">
    <source>
        <dbReference type="ARBA" id="ARBA00023143"/>
    </source>
</evidence>
<dbReference type="PANTHER" id="PTHR30065:SF8">
    <property type="entry name" value="FLAGELLAR BIOSYNTHETIC PROTEIN FLIR"/>
    <property type="match status" value="1"/>
</dbReference>
<comment type="subcellular location">
    <subcellularLocation>
        <location evidence="10">Cell membrane</location>
        <topology evidence="10">Multi-pass membrane protein</topology>
    </subcellularLocation>
    <subcellularLocation>
        <location evidence="10">Bacterial flagellum basal body</location>
    </subcellularLocation>
</comment>
<evidence type="ECO:0000256" key="9">
    <source>
        <dbReference type="NCBIfam" id="TIGR01400"/>
    </source>
</evidence>
<feature type="transmembrane region" description="Helical" evidence="10">
    <location>
        <begin position="13"/>
        <end position="33"/>
    </location>
</feature>
<feature type="transmembrane region" description="Helical" evidence="10">
    <location>
        <begin position="96"/>
        <end position="115"/>
    </location>
</feature>
<keyword evidence="11" id="KW-0969">Cilium</keyword>
<dbReference type="InterPro" id="IPR006303">
    <property type="entry name" value="FliR"/>
</dbReference>
<dbReference type="NCBIfam" id="TIGR01400">
    <property type="entry name" value="fliR"/>
    <property type="match status" value="1"/>
</dbReference>
<dbReference type="Pfam" id="PF01311">
    <property type="entry name" value="Bac_export_1"/>
    <property type="match status" value="1"/>
</dbReference>
<proteinExistence type="inferred from homology"/>
<evidence type="ECO:0000256" key="4">
    <source>
        <dbReference type="ARBA" id="ARBA00022475"/>
    </source>
</evidence>
<keyword evidence="4 10" id="KW-1003">Cell membrane</keyword>
<evidence type="ECO:0000256" key="10">
    <source>
        <dbReference type="RuleBase" id="RU362071"/>
    </source>
</evidence>
<dbReference type="GO" id="GO:0005886">
    <property type="term" value="C:plasma membrane"/>
    <property type="evidence" value="ECO:0007669"/>
    <property type="project" value="UniProtKB-SubCell"/>
</dbReference>
<comment type="function">
    <text evidence="1 10">Role in flagellar biosynthesis.</text>
</comment>
<sequence>MIPTAFAGVETQLWLWMIAMIRPGAAFMAAPVFGAPAVPMQLRTVIALAIGIPALANTPFVLPEGGIASFAGIALVAGEVLVGLALGFATQIGFSAAVVAGEVIGNAMGLGFAGMMDPASGTPTPAISQFMSIIATFLFLAIGGHLQLATIIIESYKALPPGEAWMGAKSLQGLALFGGDLFAAGLAIALPVGFALILVQLVMAMLARSAPQMNIFSVGLPATLLAGLVLLAIAAPSMGDGITASIQRGLAVAHQLALGK</sequence>
<dbReference type="GO" id="GO:0006605">
    <property type="term" value="P:protein targeting"/>
    <property type="evidence" value="ECO:0007669"/>
    <property type="project" value="UniProtKB-UniRule"/>
</dbReference>
<comment type="similarity">
    <text evidence="2 10">Belongs to the FliR/MopE/SpaR family.</text>
</comment>